<proteinExistence type="predicted"/>
<organism evidence="1 2">
    <name type="scientific">Kribbella speibonae</name>
    <dbReference type="NCBI Taxonomy" id="1572660"/>
    <lineage>
        <taxon>Bacteria</taxon>
        <taxon>Bacillati</taxon>
        <taxon>Actinomycetota</taxon>
        <taxon>Actinomycetes</taxon>
        <taxon>Propionibacteriales</taxon>
        <taxon>Kribbellaceae</taxon>
        <taxon>Kribbella</taxon>
    </lineage>
</organism>
<name>A0A4R0IFJ5_9ACTN</name>
<comment type="caution">
    <text evidence="1">The sequence shown here is derived from an EMBL/GenBank/DDBJ whole genome shotgun (WGS) entry which is preliminary data.</text>
</comment>
<dbReference type="EMBL" id="SJKC01000006">
    <property type="protein sequence ID" value="TCC32033.1"/>
    <property type="molecule type" value="Genomic_DNA"/>
</dbReference>
<protein>
    <submittedName>
        <fullName evidence="1">Uncharacterized protein</fullName>
    </submittedName>
</protein>
<accession>A0A4R0IFJ5</accession>
<evidence type="ECO:0000313" key="1">
    <source>
        <dbReference type="EMBL" id="TCC32033.1"/>
    </source>
</evidence>
<sequence length="293" mass="32845">MANVAVPEKTLEHWASQYLLYRYRSKVALWWPVAGQDIDIAWLPNRPGKAVQIELKTVTVSGAGLQDVKVDLGQLWEYSHLPPSQQPFYAFPRPDWTGELAAEARRHRIPVTDLAFSRSGPGWWFADWMVVLTTAQVARVLATDLARHGSRSRKASKRLVRYDFTHGSTPIITWSNGKSPSPRPLPWRQFWDTIQNCGQVGWPQLIRLPYQYLTTTAHYSADQVRGLLRTAANDAELRGADLITLVPDADGGFQVAPEDTVNLAPDFGSAEPEDGIEDHRQLVYLDANAMSGT</sequence>
<dbReference type="AlphaFoldDB" id="A0A4R0IFJ5"/>
<evidence type="ECO:0000313" key="2">
    <source>
        <dbReference type="Proteomes" id="UP000294225"/>
    </source>
</evidence>
<dbReference type="Proteomes" id="UP000294225">
    <property type="component" value="Unassembled WGS sequence"/>
</dbReference>
<dbReference type="RefSeq" id="WP_131499449.1">
    <property type="nucleotide sequence ID" value="NZ_SJKC01000006.1"/>
</dbReference>
<gene>
    <name evidence="1" type="ORF">E0H92_36660</name>
</gene>
<reference evidence="1 2" key="1">
    <citation type="submission" date="2019-02" db="EMBL/GenBank/DDBJ databases">
        <title>Kribbella capetownensis sp. nov. and Kribbella speibonae sp. nov., isolated from soil.</title>
        <authorList>
            <person name="Curtis S.M."/>
            <person name="Norton I."/>
            <person name="Everest G.J."/>
            <person name="Meyers P.R."/>
        </authorList>
    </citation>
    <scope>NUCLEOTIDE SEQUENCE [LARGE SCALE GENOMIC DNA]</scope>
    <source>
        <strain evidence="1 2">YM55</strain>
    </source>
</reference>